<dbReference type="OrthoDB" id="7581964at2"/>
<dbReference type="EMBL" id="WTYQ01000002">
    <property type="protein sequence ID" value="MXP25887.1"/>
    <property type="molecule type" value="Genomic_DNA"/>
</dbReference>
<proteinExistence type="predicted"/>
<name>A0A845A8N3_9SPHN</name>
<organism evidence="2 3">
    <name type="scientific">Altericroceibacterium indicum</name>
    <dbReference type="NCBI Taxonomy" id="374177"/>
    <lineage>
        <taxon>Bacteria</taxon>
        <taxon>Pseudomonadati</taxon>
        <taxon>Pseudomonadota</taxon>
        <taxon>Alphaproteobacteria</taxon>
        <taxon>Sphingomonadales</taxon>
        <taxon>Erythrobacteraceae</taxon>
        <taxon>Altericroceibacterium</taxon>
    </lineage>
</organism>
<evidence type="ECO:0000313" key="2">
    <source>
        <dbReference type="EMBL" id="MXP25887.1"/>
    </source>
</evidence>
<keyword evidence="1" id="KW-0812">Transmembrane</keyword>
<dbReference type="AlphaFoldDB" id="A0A845A8N3"/>
<dbReference type="RefSeq" id="WP_160739059.1">
    <property type="nucleotide sequence ID" value="NZ_WTYQ01000002.1"/>
</dbReference>
<reference evidence="2 3" key="1">
    <citation type="submission" date="2019-12" db="EMBL/GenBank/DDBJ databases">
        <title>Genomic-based taxomic classification of the family Erythrobacteraceae.</title>
        <authorList>
            <person name="Xu L."/>
        </authorList>
    </citation>
    <scope>NUCLEOTIDE SEQUENCE [LARGE SCALE GENOMIC DNA]</scope>
    <source>
        <strain evidence="2 3">DSM 18604</strain>
    </source>
</reference>
<sequence length="71" mass="7738">MDLALSLMVLCAVVLIAGALILWRRKSAPKTVWLMLVLALVMIVNVAIWTLPDTDGVSPLEQTAQPDPLLE</sequence>
<feature type="transmembrane region" description="Helical" evidence="1">
    <location>
        <begin position="6"/>
        <end position="23"/>
    </location>
</feature>
<accession>A0A845A8N3</accession>
<feature type="transmembrane region" description="Helical" evidence="1">
    <location>
        <begin position="32"/>
        <end position="51"/>
    </location>
</feature>
<dbReference type="Proteomes" id="UP000460561">
    <property type="component" value="Unassembled WGS sequence"/>
</dbReference>
<evidence type="ECO:0000313" key="3">
    <source>
        <dbReference type="Proteomes" id="UP000460561"/>
    </source>
</evidence>
<gene>
    <name evidence="2" type="ORF">GRI39_07505</name>
</gene>
<keyword evidence="1" id="KW-1133">Transmembrane helix</keyword>
<comment type="caution">
    <text evidence="2">The sequence shown here is derived from an EMBL/GenBank/DDBJ whole genome shotgun (WGS) entry which is preliminary data.</text>
</comment>
<evidence type="ECO:0000256" key="1">
    <source>
        <dbReference type="SAM" id="Phobius"/>
    </source>
</evidence>
<keyword evidence="1" id="KW-0472">Membrane</keyword>
<protein>
    <submittedName>
        <fullName evidence="2">Uncharacterized protein</fullName>
    </submittedName>
</protein>
<keyword evidence="3" id="KW-1185">Reference proteome</keyword>